<dbReference type="SUPFAM" id="SSF51206">
    <property type="entry name" value="cAMP-binding domain-like"/>
    <property type="match status" value="1"/>
</dbReference>
<evidence type="ECO:0000313" key="7">
    <source>
        <dbReference type="Proteomes" id="UP000263833"/>
    </source>
</evidence>
<dbReference type="SMART" id="SM00419">
    <property type="entry name" value="HTH_CRP"/>
    <property type="match status" value="1"/>
</dbReference>
<evidence type="ECO:0000313" key="6">
    <source>
        <dbReference type="EMBL" id="RDV07277.1"/>
    </source>
</evidence>
<dbReference type="GO" id="GO:0003700">
    <property type="term" value="F:DNA-binding transcription factor activity"/>
    <property type="evidence" value="ECO:0007669"/>
    <property type="project" value="TreeGrafter"/>
</dbReference>
<organism evidence="6 7">
    <name type="scientific">Sphingorhabdus pulchriflava</name>
    <dbReference type="NCBI Taxonomy" id="2292257"/>
    <lineage>
        <taxon>Bacteria</taxon>
        <taxon>Pseudomonadati</taxon>
        <taxon>Pseudomonadota</taxon>
        <taxon>Alphaproteobacteria</taxon>
        <taxon>Sphingomonadales</taxon>
        <taxon>Sphingomonadaceae</taxon>
        <taxon>Sphingorhabdus</taxon>
    </lineage>
</organism>
<dbReference type="AlphaFoldDB" id="A0A371BID8"/>
<dbReference type="Pfam" id="PF00027">
    <property type="entry name" value="cNMP_binding"/>
    <property type="match status" value="1"/>
</dbReference>
<evidence type="ECO:0000256" key="2">
    <source>
        <dbReference type="ARBA" id="ARBA00023125"/>
    </source>
</evidence>
<evidence type="ECO:0000259" key="4">
    <source>
        <dbReference type="PROSITE" id="PS50042"/>
    </source>
</evidence>
<gene>
    <name evidence="6" type="ORF">DXH95_07910</name>
</gene>
<feature type="domain" description="Cyclic nucleotide-binding" evidence="4">
    <location>
        <begin position="25"/>
        <end position="156"/>
    </location>
</feature>
<dbReference type="EMBL" id="QRGP01000001">
    <property type="protein sequence ID" value="RDV07277.1"/>
    <property type="molecule type" value="Genomic_DNA"/>
</dbReference>
<dbReference type="PANTHER" id="PTHR24567:SF74">
    <property type="entry name" value="HTH-TYPE TRANSCRIPTIONAL REGULATOR ARCR"/>
    <property type="match status" value="1"/>
</dbReference>
<keyword evidence="3" id="KW-0804">Transcription</keyword>
<dbReference type="GO" id="GO:0005829">
    <property type="term" value="C:cytosol"/>
    <property type="evidence" value="ECO:0007669"/>
    <property type="project" value="TreeGrafter"/>
</dbReference>
<sequence length="248" mass="27744">MWGHGMNYLKHDFASRRRIFELGAWFAQLPATIQEKLLSEGRERQLNAGQKLFDQGDAPTGLHGIISGEIHIKGTASNGHDVLMAIHRPADWTGFLTCIDHQPHPMSAVAATDILFLTVPPASVHAIFETDIAAFRHLLTPELRVGRANYRWLIEMVTRPSLQRIASRLLDLARWPYGSRAGPTSPIDNVSQEDLANACNLSRQTMNSALRQLEKRGFIRIGYGRIEIVDSRGMQDFIASNPEEIGKL</sequence>
<dbReference type="InterPro" id="IPR050397">
    <property type="entry name" value="Env_Response_Regulators"/>
</dbReference>
<dbReference type="SMART" id="SM00100">
    <property type="entry name" value="cNMP"/>
    <property type="match status" value="1"/>
</dbReference>
<dbReference type="Gene3D" id="1.10.10.10">
    <property type="entry name" value="Winged helix-like DNA-binding domain superfamily/Winged helix DNA-binding domain"/>
    <property type="match status" value="1"/>
</dbReference>
<dbReference type="GO" id="GO:0003677">
    <property type="term" value="F:DNA binding"/>
    <property type="evidence" value="ECO:0007669"/>
    <property type="project" value="UniProtKB-KW"/>
</dbReference>
<evidence type="ECO:0000256" key="3">
    <source>
        <dbReference type="ARBA" id="ARBA00023163"/>
    </source>
</evidence>
<feature type="domain" description="HTH crp-type" evidence="5">
    <location>
        <begin position="159"/>
        <end position="232"/>
    </location>
</feature>
<name>A0A371BID8_9SPHN</name>
<keyword evidence="1" id="KW-0805">Transcription regulation</keyword>
<comment type="caution">
    <text evidence="6">The sequence shown here is derived from an EMBL/GenBank/DDBJ whole genome shotgun (WGS) entry which is preliminary data.</text>
</comment>
<dbReference type="SUPFAM" id="SSF46785">
    <property type="entry name" value="Winged helix' DNA-binding domain"/>
    <property type="match status" value="1"/>
</dbReference>
<dbReference type="PROSITE" id="PS51063">
    <property type="entry name" value="HTH_CRP_2"/>
    <property type="match status" value="1"/>
</dbReference>
<proteinExistence type="predicted"/>
<dbReference type="PANTHER" id="PTHR24567">
    <property type="entry name" value="CRP FAMILY TRANSCRIPTIONAL REGULATORY PROTEIN"/>
    <property type="match status" value="1"/>
</dbReference>
<dbReference type="InterPro" id="IPR036388">
    <property type="entry name" value="WH-like_DNA-bd_sf"/>
</dbReference>
<dbReference type="PROSITE" id="PS50042">
    <property type="entry name" value="CNMP_BINDING_3"/>
    <property type="match status" value="1"/>
</dbReference>
<dbReference type="InterPro" id="IPR000595">
    <property type="entry name" value="cNMP-bd_dom"/>
</dbReference>
<evidence type="ECO:0000259" key="5">
    <source>
        <dbReference type="PROSITE" id="PS51063"/>
    </source>
</evidence>
<dbReference type="Pfam" id="PF13545">
    <property type="entry name" value="HTH_Crp_2"/>
    <property type="match status" value="1"/>
</dbReference>
<protein>
    <submittedName>
        <fullName evidence="6">Crp/Fnr family transcriptional regulator</fullName>
    </submittedName>
</protein>
<dbReference type="CDD" id="cd00038">
    <property type="entry name" value="CAP_ED"/>
    <property type="match status" value="1"/>
</dbReference>
<dbReference type="InterPro" id="IPR012318">
    <property type="entry name" value="HTH_CRP"/>
</dbReference>
<accession>A0A371BID8</accession>
<dbReference type="InterPro" id="IPR014710">
    <property type="entry name" value="RmlC-like_jellyroll"/>
</dbReference>
<keyword evidence="2" id="KW-0238">DNA-binding</keyword>
<dbReference type="InterPro" id="IPR036390">
    <property type="entry name" value="WH_DNA-bd_sf"/>
</dbReference>
<evidence type="ECO:0000256" key="1">
    <source>
        <dbReference type="ARBA" id="ARBA00023015"/>
    </source>
</evidence>
<dbReference type="Proteomes" id="UP000263833">
    <property type="component" value="Unassembled WGS sequence"/>
</dbReference>
<dbReference type="Gene3D" id="2.60.120.10">
    <property type="entry name" value="Jelly Rolls"/>
    <property type="match status" value="1"/>
</dbReference>
<dbReference type="InterPro" id="IPR018490">
    <property type="entry name" value="cNMP-bd_dom_sf"/>
</dbReference>
<reference evidence="7" key="1">
    <citation type="submission" date="2018-08" db="EMBL/GenBank/DDBJ databases">
        <authorList>
            <person name="Kim S.-J."/>
            <person name="Jung G.-Y."/>
        </authorList>
    </citation>
    <scope>NUCLEOTIDE SEQUENCE [LARGE SCALE GENOMIC DNA]</scope>
    <source>
        <strain evidence="7">GY_G</strain>
    </source>
</reference>
<keyword evidence="7" id="KW-1185">Reference proteome</keyword>